<feature type="signal peptide" evidence="4">
    <location>
        <begin position="1"/>
        <end position="21"/>
    </location>
</feature>
<dbReference type="PANTHER" id="PTHR30632">
    <property type="entry name" value="MOLYBDATE-BINDING PERIPLASMIC PROTEIN"/>
    <property type="match status" value="1"/>
</dbReference>
<comment type="similarity">
    <text evidence="1">Belongs to the bacterial solute-binding protein ModA family.</text>
</comment>
<name>A0ABR9BI03_9GAMM</name>
<feature type="chain" id="PRO_5046032751" evidence="4">
    <location>
        <begin position="22"/>
        <end position="253"/>
    </location>
</feature>
<gene>
    <name evidence="5" type="primary">modA</name>
    <name evidence="5" type="ORF">IFO68_01035</name>
</gene>
<proteinExistence type="inferred from homology"/>
<keyword evidence="3 4" id="KW-0732">Signal</keyword>
<dbReference type="InterPro" id="IPR005950">
    <property type="entry name" value="ModA"/>
</dbReference>
<dbReference type="CDD" id="cd13536">
    <property type="entry name" value="PBP2_EcModA"/>
    <property type="match status" value="1"/>
</dbReference>
<dbReference type="Pfam" id="PF13531">
    <property type="entry name" value="SBP_bac_11"/>
    <property type="match status" value="1"/>
</dbReference>
<keyword evidence="6" id="KW-1185">Reference proteome</keyword>
<dbReference type="SUPFAM" id="SSF53850">
    <property type="entry name" value="Periplasmic binding protein-like II"/>
    <property type="match status" value="1"/>
</dbReference>
<dbReference type="PANTHER" id="PTHR30632:SF17">
    <property type="entry name" value="MOLYBDATE-BINDING PROTEIN MODA"/>
    <property type="match status" value="1"/>
</dbReference>
<evidence type="ECO:0000256" key="4">
    <source>
        <dbReference type="SAM" id="SignalP"/>
    </source>
</evidence>
<organism evidence="5 6">
    <name type="scientific">Photobacterium arenosum</name>
    <dbReference type="NCBI Taxonomy" id="2774143"/>
    <lineage>
        <taxon>Bacteria</taxon>
        <taxon>Pseudomonadati</taxon>
        <taxon>Pseudomonadota</taxon>
        <taxon>Gammaproteobacteria</taxon>
        <taxon>Vibrionales</taxon>
        <taxon>Vibrionaceae</taxon>
        <taxon>Photobacterium</taxon>
    </lineage>
</organism>
<keyword evidence="2" id="KW-0479">Metal-binding</keyword>
<dbReference type="NCBIfam" id="NF007958">
    <property type="entry name" value="PRK10677.1"/>
    <property type="match status" value="1"/>
</dbReference>
<evidence type="ECO:0000313" key="5">
    <source>
        <dbReference type="EMBL" id="MBD8511282.1"/>
    </source>
</evidence>
<dbReference type="Gene3D" id="3.40.190.10">
    <property type="entry name" value="Periplasmic binding protein-like II"/>
    <property type="match status" value="2"/>
</dbReference>
<dbReference type="EMBL" id="JACYTP010000001">
    <property type="protein sequence ID" value="MBD8511282.1"/>
    <property type="molecule type" value="Genomic_DNA"/>
</dbReference>
<evidence type="ECO:0000256" key="1">
    <source>
        <dbReference type="ARBA" id="ARBA00009175"/>
    </source>
</evidence>
<dbReference type="InterPro" id="IPR050682">
    <property type="entry name" value="ModA/WtpA"/>
</dbReference>
<dbReference type="RefSeq" id="WP_192013874.1">
    <property type="nucleotide sequence ID" value="NZ_JACYTP010000001.1"/>
</dbReference>
<accession>A0ABR9BI03</accession>
<dbReference type="NCBIfam" id="TIGR01256">
    <property type="entry name" value="modA"/>
    <property type="match status" value="1"/>
</dbReference>
<dbReference type="Proteomes" id="UP000649768">
    <property type="component" value="Unassembled WGS sequence"/>
</dbReference>
<comment type="caution">
    <text evidence="5">The sequence shown here is derived from an EMBL/GenBank/DDBJ whole genome shotgun (WGS) entry which is preliminary data.</text>
</comment>
<dbReference type="PIRSF" id="PIRSF004846">
    <property type="entry name" value="ModA"/>
    <property type="match status" value="1"/>
</dbReference>
<reference evidence="5 6" key="1">
    <citation type="submission" date="2020-09" db="EMBL/GenBank/DDBJ databases">
        <title>Photobacterium sp. CAU 1568 isolated from sand of Sido Beach.</title>
        <authorList>
            <person name="Kim W."/>
        </authorList>
    </citation>
    <scope>NUCLEOTIDE SEQUENCE [LARGE SCALE GENOMIC DNA]</scope>
    <source>
        <strain evidence="5 6">CAU 1568</strain>
    </source>
</reference>
<evidence type="ECO:0000256" key="3">
    <source>
        <dbReference type="ARBA" id="ARBA00022729"/>
    </source>
</evidence>
<protein>
    <submittedName>
        <fullName evidence="5">Molybdate ABC transporter substrate-binding protein</fullName>
    </submittedName>
</protein>
<evidence type="ECO:0000313" key="6">
    <source>
        <dbReference type="Proteomes" id="UP000649768"/>
    </source>
</evidence>
<sequence length="253" mass="27945">MKKLWFVLFSLCLFNLPQATAQEKVLVFAASSLTNALNELAESYEHASGNEVVLSFASSSTLARQLAQGAPADLYLSANTKWMDYAAEQKVINSESRKDLLHNRLVLVTHKSESVNSVPLNASWDITKTLNGSRLVVGDPNHVPAGIYAKEALESLGLWQRAEPLLARANNVRAALLLVERQEAKFGIVYQTDAQVAQDVKIVAQFPERSHQPITYPVALTRQAPSKAAQGFYDYLQSSDATEVFERYGFSVN</sequence>
<evidence type="ECO:0000256" key="2">
    <source>
        <dbReference type="ARBA" id="ARBA00022723"/>
    </source>
</evidence>